<keyword evidence="3" id="KW-1185">Reference proteome</keyword>
<dbReference type="Proteomes" id="UP000630615">
    <property type="component" value="Unassembled WGS sequence"/>
</dbReference>
<protein>
    <recommendedName>
        <fullName evidence="4">Conjugal transfer protein TrbC</fullName>
    </recommendedName>
</protein>
<feature type="transmembrane region" description="Helical" evidence="1">
    <location>
        <begin position="103"/>
        <end position="120"/>
    </location>
</feature>
<evidence type="ECO:0008006" key="4">
    <source>
        <dbReference type="Google" id="ProtNLM"/>
    </source>
</evidence>
<keyword evidence="1" id="KW-0812">Transmembrane</keyword>
<reference evidence="3" key="1">
    <citation type="journal article" date="2019" name="Int. J. Syst. Evol. Microbiol.">
        <title>The Global Catalogue of Microorganisms (GCM) 10K type strain sequencing project: providing services to taxonomists for standard genome sequencing and annotation.</title>
        <authorList>
            <consortium name="The Broad Institute Genomics Platform"/>
            <consortium name="The Broad Institute Genome Sequencing Center for Infectious Disease"/>
            <person name="Wu L."/>
            <person name="Ma J."/>
        </authorList>
    </citation>
    <scope>NUCLEOTIDE SEQUENCE [LARGE SCALE GENOMIC DNA]</scope>
    <source>
        <strain evidence="3">CGMCC 1.15942</strain>
    </source>
</reference>
<dbReference type="EMBL" id="BMKI01000012">
    <property type="protein sequence ID" value="GGD01763.1"/>
    <property type="molecule type" value="Genomic_DNA"/>
</dbReference>
<organism evidence="2 3">
    <name type="scientific">Enterococcus wangshanyuanii</name>
    <dbReference type="NCBI Taxonomy" id="2005703"/>
    <lineage>
        <taxon>Bacteria</taxon>
        <taxon>Bacillati</taxon>
        <taxon>Bacillota</taxon>
        <taxon>Bacilli</taxon>
        <taxon>Lactobacillales</taxon>
        <taxon>Enterococcaceae</taxon>
        <taxon>Enterococcus</taxon>
    </lineage>
</organism>
<evidence type="ECO:0000313" key="3">
    <source>
        <dbReference type="Proteomes" id="UP000630615"/>
    </source>
</evidence>
<comment type="caution">
    <text evidence="2">The sequence shown here is derived from an EMBL/GenBank/DDBJ whole genome shotgun (WGS) entry which is preliminary data.</text>
</comment>
<feature type="transmembrane region" description="Helical" evidence="1">
    <location>
        <begin position="70"/>
        <end position="91"/>
    </location>
</feature>
<keyword evidence="1" id="KW-1133">Transmembrane helix</keyword>
<keyword evidence="1" id="KW-0472">Membrane</keyword>
<evidence type="ECO:0000313" key="2">
    <source>
        <dbReference type="EMBL" id="GGD01763.1"/>
    </source>
</evidence>
<sequence>MMKRIAEGVTKAVIDFQAAYYRLRKKKYYGVIVASSCLAIACFFLYSGGITAFADIQSSATLAETETNNFIKIIGNSALFICLLLFGASQYFGTELGRWGKKLMFGAILGSAVILNASSLRDLIWGNVGG</sequence>
<name>A0ABQ1PRE3_9ENTE</name>
<gene>
    <name evidence="2" type="ORF">GCM10011573_34110</name>
</gene>
<accession>A0ABQ1PRE3</accession>
<dbReference type="RefSeq" id="WP_227011280.1">
    <property type="nucleotide sequence ID" value="NZ_BMKI01000012.1"/>
</dbReference>
<proteinExistence type="predicted"/>
<feature type="transmembrane region" description="Helical" evidence="1">
    <location>
        <begin position="28"/>
        <end position="50"/>
    </location>
</feature>
<evidence type="ECO:0000256" key="1">
    <source>
        <dbReference type="SAM" id="Phobius"/>
    </source>
</evidence>